<gene>
    <name evidence="3" type="ORF">FC21_GL000536</name>
</gene>
<dbReference type="Pfam" id="PF06750">
    <property type="entry name" value="A24_N_bact"/>
    <property type="match status" value="1"/>
</dbReference>
<dbReference type="GO" id="GO:0006465">
    <property type="term" value="P:signal peptide processing"/>
    <property type="evidence" value="ECO:0007669"/>
    <property type="project" value="TreeGrafter"/>
</dbReference>
<reference evidence="3 4" key="1">
    <citation type="journal article" date="2015" name="Genome Announc.">
        <title>Expanding the biotechnology potential of lactobacilli through comparative genomics of 213 strains and associated genera.</title>
        <authorList>
            <person name="Sun Z."/>
            <person name="Harris H.M."/>
            <person name="McCann A."/>
            <person name="Guo C."/>
            <person name="Argimon S."/>
            <person name="Zhang W."/>
            <person name="Yang X."/>
            <person name="Jeffery I.B."/>
            <person name="Cooney J.C."/>
            <person name="Kagawa T.F."/>
            <person name="Liu W."/>
            <person name="Song Y."/>
            <person name="Salvetti E."/>
            <person name="Wrobel A."/>
            <person name="Rasinkangas P."/>
            <person name="Parkhill J."/>
            <person name="Rea M.C."/>
            <person name="O'Sullivan O."/>
            <person name="Ritari J."/>
            <person name="Douillard F.P."/>
            <person name="Paul Ross R."/>
            <person name="Yang R."/>
            <person name="Briner A.E."/>
            <person name="Felis G.E."/>
            <person name="de Vos W.M."/>
            <person name="Barrangou R."/>
            <person name="Klaenhammer T.R."/>
            <person name="Caufield P.W."/>
            <person name="Cui Y."/>
            <person name="Zhang H."/>
            <person name="O'Toole P.W."/>
        </authorList>
    </citation>
    <scope>NUCLEOTIDE SEQUENCE [LARGE SCALE GENOMIC DNA]</scope>
    <source>
        <strain evidence="3 4">DSM 18793</strain>
    </source>
</reference>
<evidence type="ECO:0000259" key="2">
    <source>
        <dbReference type="Pfam" id="PF06750"/>
    </source>
</evidence>
<dbReference type="PANTHER" id="PTHR30487">
    <property type="entry name" value="TYPE 4 PREPILIN-LIKE PROTEINS LEADER PEPTIDE-PROCESSING ENZYME"/>
    <property type="match status" value="1"/>
</dbReference>
<feature type="transmembrane region" description="Helical" evidence="1">
    <location>
        <begin position="154"/>
        <end position="171"/>
    </location>
</feature>
<dbReference type="GO" id="GO:0004190">
    <property type="term" value="F:aspartic-type endopeptidase activity"/>
    <property type="evidence" value="ECO:0007669"/>
    <property type="project" value="TreeGrafter"/>
</dbReference>
<dbReference type="PANTHER" id="PTHR30487:SF0">
    <property type="entry name" value="PREPILIN LEADER PEPTIDASE_N-METHYLTRANSFERASE-RELATED"/>
    <property type="match status" value="1"/>
</dbReference>
<organism evidence="3 4">
    <name type="scientific">Limosilactobacillus equigenerosi DSM 18793 = JCM 14505</name>
    <dbReference type="NCBI Taxonomy" id="1423742"/>
    <lineage>
        <taxon>Bacteria</taxon>
        <taxon>Bacillati</taxon>
        <taxon>Bacillota</taxon>
        <taxon>Bacilli</taxon>
        <taxon>Lactobacillales</taxon>
        <taxon>Lactobacillaceae</taxon>
        <taxon>Limosilactobacillus</taxon>
    </lineage>
</organism>
<comment type="caution">
    <text evidence="3">The sequence shown here is derived from an EMBL/GenBank/DDBJ whole genome shotgun (WGS) entry which is preliminary data.</text>
</comment>
<feature type="domain" description="Prepilin peptidase A24 N-terminal" evidence="2">
    <location>
        <begin position="28"/>
        <end position="109"/>
    </location>
</feature>
<keyword evidence="4" id="KW-1185">Reference proteome</keyword>
<evidence type="ECO:0000313" key="4">
    <source>
        <dbReference type="Proteomes" id="UP000051084"/>
    </source>
</evidence>
<feature type="transmembrane region" description="Helical" evidence="1">
    <location>
        <begin position="183"/>
        <end position="210"/>
    </location>
</feature>
<dbReference type="OrthoDB" id="9789291at2"/>
<dbReference type="STRING" id="417373.GCA_001570685_00394"/>
<sequence length="240" mass="28326">MSIILWFFNQFFGYLLTRRHNMITIYYLFGPIWASFIITWTQRTIFHPTDVTRRSHCDWCYHPLTWWQLLPLLGYLFQRGRCRYCQTPIDPYSTIGELLTGYLWFLLHAQLAMAQLIFLTTSALILATTDYYGQWIDLRWLIGLLFIPPWPYPKFELIIGSIGLTILLITIKKRHWLGSGDLWLFGILLWCRGLLQTAVILLIACSLILLHPKIWQHQPVPFVPSLLIGCLIELSYWNGF</sequence>
<dbReference type="Proteomes" id="UP000051084">
    <property type="component" value="Unassembled WGS sequence"/>
</dbReference>
<dbReference type="InterPro" id="IPR050882">
    <property type="entry name" value="Prepilin_peptidase/N-MTase"/>
</dbReference>
<protein>
    <recommendedName>
        <fullName evidence="2">Prepilin peptidase A24 N-terminal domain-containing protein</fullName>
    </recommendedName>
</protein>
<feature type="transmembrane region" description="Helical" evidence="1">
    <location>
        <begin position="21"/>
        <end position="41"/>
    </location>
</feature>
<feature type="transmembrane region" description="Helical" evidence="1">
    <location>
        <begin position="113"/>
        <end position="133"/>
    </location>
</feature>
<proteinExistence type="predicted"/>
<dbReference type="InterPro" id="IPR010627">
    <property type="entry name" value="Prepilin_pept_A24_N"/>
</dbReference>
<dbReference type="GO" id="GO:0005886">
    <property type="term" value="C:plasma membrane"/>
    <property type="evidence" value="ECO:0007669"/>
    <property type="project" value="TreeGrafter"/>
</dbReference>
<accession>A0A0R1USC9</accession>
<dbReference type="EMBL" id="AZGC01000013">
    <property type="protein sequence ID" value="KRL96095.1"/>
    <property type="molecule type" value="Genomic_DNA"/>
</dbReference>
<evidence type="ECO:0000256" key="1">
    <source>
        <dbReference type="SAM" id="Phobius"/>
    </source>
</evidence>
<feature type="transmembrane region" description="Helical" evidence="1">
    <location>
        <begin position="61"/>
        <end position="77"/>
    </location>
</feature>
<evidence type="ECO:0000313" key="3">
    <source>
        <dbReference type="EMBL" id="KRL96095.1"/>
    </source>
</evidence>
<dbReference type="AlphaFoldDB" id="A0A0R1USC9"/>
<name>A0A0R1USC9_9LACO</name>
<keyword evidence="1" id="KW-0812">Transmembrane</keyword>
<keyword evidence="1" id="KW-1133">Transmembrane helix</keyword>
<keyword evidence="1" id="KW-0472">Membrane</keyword>
<feature type="transmembrane region" description="Helical" evidence="1">
    <location>
        <begin position="222"/>
        <end position="239"/>
    </location>
</feature>